<evidence type="ECO:0000313" key="4">
    <source>
        <dbReference type="EMBL" id="RFD80314.1"/>
    </source>
</evidence>
<dbReference type="SUPFAM" id="SSF53850">
    <property type="entry name" value="Periplasmic binding protein-like II"/>
    <property type="match status" value="1"/>
</dbReference>
<dbReference type="Gene3D" id="3.40.190.10">
    <property type="entry name" value="Periplasmic binding protein-like II"/>
    <property type="match status" value="1"/>
</dbReference>
<dbReference type="GO" id="GO:0015833">
    <property type="term" value="P:peptide transport"/>
    <property type="evidence" value="ECO:0007669"/>
    <property type="project" value="TreeGrafter"/>
</dbReference>
<evidence type="ECO:0000313" key="5">
    <source>
        <dbReference type="Proteomes" id="UP000259221"/>
    </source>
</evidence>
<evidence type="ECO:0000256" key="2">
    <source>
        <dbReference type="SAM" id="Phobius"/>
    </source>
</evidence>
<organism evidence="4 5">
    <name type="scientific">Gardnerella vaginalis</name>
    <dbReference type="NCBI Taxonomy" id="2702"/>
    <lineage>
        <taxon>Bacteria</taxon>
        <taxon>Bacillati</taxon>
        <taxon>Actinomycetota</taxon>
        <taxon>Actinomycetes</taxon>
        <taxon>Bifidobacteriales</taxon>
        <taxon>Bifidobacteriaceae</taxon>
        <taxon>Gardnerella</taxon>
    </lineage>
</organism>
<keyword evidence="2" id="KW-1133">Transmembrane helix</keyword>
<dbReference type="PIRSF" id="PIRSF002741">
    <property type="entry name" value="MppA"/>
    <property type="match status" value="1"/>
</dbReference>
<feature type="compositionally biased region" description="Basic and acidic residues" evidence="1">
    <location>
        <begin position="1"/>
        <end position="15"/>
    </location>
</feature>
<dbReference type="EMBL" id="LRTV01000001">
    <property type="protein sequence ID" value="RFD80314.1"/>
    <property type="molecule type" value="Genomic_DNA"/>
</dbReference>
<dbReference type="Gene3D" id="3.90.76.10">
    <property type="entry name" value="Dipeptide-binding Protein, Domain 1"/>
    <property type="match status" value="1"/>
</dbReference>
<feature type="domain" description="Solute-binding protein family 5" evidence="3">
    <location>
        <begin position="158"/>
        <end position="490"/>
    </location>
</feature>
<dbReference type="Proteomes" id="UP000259221">
    <property type="component" value="Unassembled WGS sequence"/>
</dbReference>
<proteinExistence type="predicted"/>
<evidence type="ECO:0000259" key="3">
    <source>
        <dbReference type="Pfam" id="PF00496"/>
    </source>
</evidence>
<feature type="transmembrane region" description="Helical" evidence="2">
    <location>
        <begin position="76"/>
        <end position="96"/>
    </location>
</feature>
<name>A0A3E1J1T0_GARVA</name>
<dbReference type="AlphaFoldDB" id="A0A3E1J1T0"/>
<dbReference type="Pfam" id="PF00496">
    <property type="entry name" value="SBP_bac_5"/>
    <property type="match status" value="1"/>
</dbReference>
<evidence type="ECO:0000256" key="1">
    <source>
        <dbReference type="SAM" id="MobiDB-lite"/>
    </source>
</evidence>
<dbReference type="InterPro" id="IPR030678">
    <property type="entry name" value="Peptide/Ni-bd"/>
</dbReference>
<dbReference type="InterPro" id="IPR039424">
    <property type="entry name" value="SBP_5"/>
</dbReference>
<dbReference type="OrthoDB" id="9796817at2"/>
<protein>
    <submittedName>
        <fullName evidence="4">ABC transporter substrate-binding protein</fullName>
    </submittedName>
</protein>
<keyword evidence="2" id="KW-0812">Transmembrane</keyword>
<sequence>MGNTKPEEGAYKENDATETFSGKAQREAQNGASKANATDAGHVSSTSAAYGASTDASLNDAEKSSQPAARRKLGKAWMFSLAIITIAVVSAIFATFTGGPRQSTPNAANTVSHKTVTIGLKLAPTNLDIRNQSGSSLDQLLIGNVYEGLVARNAKNQVSPSLAKSWEVSKNGLRYTFHLRKGAAFSNGHKLTAKDAAWSFNELVSKQYRGSNMVGKVESAKAKDDYTFEITLKEPNAKLLWALCSRSGLVFDRNASYDAKTQAVGSGPYLIDKFVPNDRVVLKANPRYKGIHPAKTSKIVVRYFVDDNAAVDALSSGAVQALAPISGQLAKPFKDDTKRYVVRAGNGTDKFVLAMNMKGERTKDKRVREAIRYAIDHKQIIASRGGTDVALGGPIPSLDPGYEDLTKLYPHDLRRAKALMKEAGFDESHPLQLSLTYPNIYGTQLGDQLRSQLKPAGIDLKVNVVEFTTWLQDVYKNKQYDLSMVDHNESHDFGQWADPTYYYGYDNKQVQDLYAKAMLSASESDSAKLLAEAARIISKDAPADWLFNYRVVTAKVKALEGMPFDMNQELLPLYNLRLS</sequence>
<dbReference type="RefSeq" id="WP_116711916.1">
    <property type="nucleotide sequence ID" value="NZ_LRTV01000001.1"/>
</dbReference>
<comment type="caution">
    <text evidence="4">The sequence shown here is derived from an EMBL/GenBank/DDBJ whole genome shotgun (WGS) entry which is preliminary data.</text>
</comment>
<dbReference type="GO" id="GO:0042597">
    <property type="term" value="C:periplasmic space"/>
    <property type="evidence" value="ECO:0007669"/>
    <property type="project" value="UniProtKB-ARBA"/>
</dbReference>
<dbReference type="GO" id="GO:1904680">
    <property type="term" value="F:peptide transmembrane transporter activity"/>
    <property type="evidence" value="ECO:0007669"/>
    <property type="project" value="TreeGrafter"/>
</dbReference>
<gene>
    <name evidence="4" type="ORF">AXE77_02150</name>
</gene>
<dbReference type="PANTHER" id="PTHR30290">
    <property type="entry name" value="PERIPLASMIC BINDING COMPONENT OF ABC TRANSPORTER"/>
    <property type="match status" value="1"/>
</dbReference>
<feature type="compositionally biased region" description="Polar residues" evidence="1">
    <location>
        <begin position="17"/>
        <end position="36"/>
    </location>
</feature>
<dbReference type="Gene3D" id="3.10.105.10">
    <property type="entry name" value="Dipeptide-binding Protein, Domain 3"/>
    <property type="match status" value="1"/>
</dbReference>
<dbReference type="GO" id="GO:0043190">
    <property type="term" value="C:ATP-binding cassette (ABC) transporter complex"/>
    <property type="evidence" value="ECO:0007669"/>
    <property type="project" value="InterPro"/>
</dbReference>
<feature type="region of interest" description="Disordered" evidence="1">
    <location>
        <begin position="1"/>
        <end position="64"/>
    </location>
</feature>
<accession>A0A3E1J1T0</accession>
<keyword evidence="2" id="KW-0472">Membrane</keyword>
<dbReference type="InterPro" id="IPR000914">
    <property type="entry name" value="SBP_5_dom"/>
</dbReference>
<dbReference type="CDD" id="cd08494">
    <property type="entry name" value="PBP2_NikA_DppA_OppA_like_6"/>
    <property type="match status" value="1"/>
</dbReference>
<reference evidence="4 5" key="1">
    <citation type="submission" date="2016-02" db="EMBL/GenBank/DDBJ databases">
        <authorList>
            <person name="Alioto T."/>
            <person name="Alioto T."/>
        </authorList>
    </citation>
    <scope>NUCLEOTIDE SEQUENCE [LARGE SCALE GENOMIC DNA]</scope>
    <source>
        <strain evidence="4 5">NR010</strain>
    </source>
</reference>